<evidence type="ECO:0000313" key="4">
    <source>
        <dbReference type="Proteomes" id="UP000240572"/>
    </source>
</evidence>
<dbReference type="RefSeq" id="WP_219905947.1">
    <property type="nucleotide sequence ID" value="NZ_PYGD01000002.1"/>
</dbReference>
<sequence>MITAIDKQSALVLIDLQQGITGMPTAHPAREVIARAADLARAFRAAQLPVVLVHVDPLGAPASLVRATDQRLPRHPEQIEQARQQMLDSGFFTLVPELQQATGDILVRKTTWNAFYATGLHETLSRHNVTGIVLAGIATSIGVESTARTANEYGYNLTFATDAMTDMVAAAHEHSLRYIFPRIGELGSTQEITEMLPSRG</sequence>
<evidence type="ECO:0000259" key="2">
    <source>
        <dbReference type="Pfam" id="PF00857"/>
    </source>
</evidence>
<keyword evidence="4" id="KW-1185">Reference proteome</keyword>
<organism evidence="3 4">
    <name type="scientific">Taibaiella chishuiensis</name>
    <dbReference type="NCBI Taxonomy" id="1434707"/>
    <lineage>
        <taxon>Bacteria</taxon>
        <taxon>Pseudomonadati</taxon>
        <taxon>Bacteroidota</taxon>
        <taxon>Chitinophagia</taxon>
        <taxon>Chitinophagales</taxon>
        <taxon>Chitinophagaceae</taxon>
        <taxon>Taibaiella</taxon>
    </lineage>
</organism>
<gene>
    <name evidence="3" type="ORF">B0I18_102298</name>
</gene>
<comment type="caution">
    <text evidence="3">The sequence shown here is derived from an EMBL/GenBank/DDBJ whole genome shotgun (WGS) entry which is preliminary data.</text>
</comment>
<dbReference type="Proteomes" id="UP000240572">
    <property type="component" value="Unassembled WGS sequence"/>
</dbReference>
<dbReference type="Pfam" id="PF00857">
    <property type="entry name" value="Isochorismatase"/>
    <property type="match status" value="1"/>
</dbReference>
<evidence type="ECO:0000313" key="3">
    <source>
        <dbReference type="EMBL" id="PSK93328.1"/>
    </source>
</evidence>
<evidence type="ECO:0000256" key="1">
    <source>
        <dbReference type="ARBA" id="ARBA00022801"/>
    </source>
</evidence>
<name>A0A2P8D7Z6_9BACT</name>
<protein>
    <submittedName>
        <fullName evidence="3">Nicotinamidase-related amidase</fullName>
    </submittedName>
</protein>
<reference evidence="3 4" key="1">
    <citation type="submission" date="2018-03" db="EMBL/GenBank/DDBJ databases">
        <title>Genomic Encyclopedia of Type Strains, Phase III (KMG-III): the genomes of soil and plant-associated and newly described type strains.</title>
        <authorList>
            <person name="Whitman W."/>
        </authorList>
    </citation>
    <scope>NUCLEOTIDE SEQUENCE [LARGE SCALE GENOMIC DNA]</scope>
    <source>
        <strain evidence="3 4">CGMCC 1.12700</strain>
    </source>
</reference>
<dbReference type="SUPFAM" id="SSF52499">
    <property type="entry name" value="Isochorismatase-like hydrolases"/>
    <property type="match status" value="1"/>
</dbReference>
<dbReference type="InterPro" id="IPR036380">
    <property type="entry name" value="Isochorismatase-like_sf"/>
</dbReference>
<dbReference type="PANTHER" id="PTHR43540:SF7">
    <property type="entry name" value="ISOCHORISMATASE FAMILY PROTEIN YECD"/>
    <property type="match status" value="1"/>
</dbReference>
<accession>A0A2P8D7Z6</accession>
<dbReference type="Gene3D" id="3.40.50.850">
    <property type="entry name" value="Isochorismatase-like"/>
    <property type="match status" value="1"/>
</dbReference>
<dbReference type="CDD" id="cd00431">
    <property type="entry name" value="cysteine_hydrolases"/>
    <property type="match status" value="1"/>
</dbReference>
<dbReference type="EMBL" id="PYGD01000002">
    <property type="protein sequence ID" value="PSK93328.1"/>
    <property type="molecule type" value="Genomic_DNA"/>
</dbReference>
<dbReference type="AlphaFoldDB" id="A0A2P8D7Z6"/>
<dbReference type="GO" id="GO:0016787">
    <property type="term" value="F:hydrolase activity"/>
    <property type="evidence" value="ECO:0007669"/>
    <property type="project" value="UniProtKB-KW"/>
</dbReference>
<feature type="domain" description="Isochorismatase-like" evidence="2">
    <location>
        <begin position="9"/>
        <end position="191"/>
    </location>
</feature>
<dbReference type="InterPro" id="IPR050272">
    <property type="entry name" value="Isochorismatase-like_hydrls"/>
</dbReference>
<dbReference type="InterPro" id="IPR000868">
    <property type="entry name" value="Isochorismatase-like_dom"/>
</dbReference>
<dbReference type="PANTHER" id="PTHR43540">
    <property type="entry name" value="PEROXYUREIDOACRYLATE/UREIDOACRYLATE AMIDOHYDROLASE-RELATED"/>
    <property type="match status" value="1"/>
</dbReference>
<proteinExistence type="predicted"/>
<keyword evidence="1" id="KW-0378">Hydrolase</keyword>